<sequence>MGLSRIDSKHGLSNIAPERGSFATGAIAGFLGMVLAGGAMADEFHYRDVLVGTRAAAMGGAYTAVSDDPSGLYYNPAGIIHADQLNLSGSVNAWHSTHTTYKDVFGEGRDWVRESGTLIPNFFGITQPMGPGVFGFSFVVTDAIQEDQDQVFSDVGTNLDRFIINLNDTQWVYKLGPSYAIRLNDDWSIGASFYFHFRDQEEVVNQIVVLDEGTGPGDPDADLEWRYRQNQNDEWGVKPVIGIMWEPEGRLSLGASLRHTHVLSASNFLGFSCIGSSQSDLDLCPEGAVDYRIFRDSETRDHPWELRLGAAWFHSPRWMISADVSYHSSFRDSARGGRDVEEVWNFAIGTEYYLSNTWALRGGIFSNRANTPANVVEHDHVNLYGISASIARFTRNSSLDLGLGYAHGSGQGRVLPGGDPQDVTAENLTIFMSSSYTF</sequence>
<evidence type="ECO:0000256" key="8">
    <source>
        <dbReference type="SAM" id="Phobius"/>
    </source>
</evidence>
<dbReference type="RefSeq" id="WP_346050995.1">
    <property type="nucleotide sequence ID" value="NZ_JAYGII010000009.1"/>
</dbReference>
<dbReference type="Proteomes" id="UP001302316">
    <property type="component" value="Unassembled WGS sequence"/>
</dbReference>
<evidence type="ECO:0000256" key="2">
    <source>
        <dbReference type="ARBA" id="ARBA00008163"/>
    </source>
</evidence>
<dbReference type="InterPro" id="IPR005017">
    <property type="entry name" value="OMPP1/FadL/TodX"/>
</dbReference>
<evidence type="ECO:0000256" key="5">
    <source>
        <dbReference type="ARBA" id="ARBA00022729"/>
    </source>
</evidence>
<evidence type="ECO:0000256" key="6">
    <source>
        <dbReference type="ARBA" id="ARBA00023136"/>
    </source>
</evidence>
<protein>
    <submittedName>
        <fullName evidence="9">Outer membrane protein transport protein</fullName>
    </submittedName>
</protein>
<dbReference type="PANTHER" id="PTHR35093:SF8">
    <property type="entry name" value="OUTER MEMBRANE PROTEIN NMB0088-RELATED"/>
    <property type="match status" value="1"/>
</dbReference>
<keyword evidence="5" id="KW-0732">Signal</keyword>
<keyword evidence="3" id="KW-1134">Transmembrane beta strand</keyword>
<feature type="transmembrane region" description="Helical" evidence="8">
    <location>
        <begin position="21"/>
        <end position="41"/>
    </location>
</feature>
<dbReference type="Pfam" id="PF03349">
    <property type="entry name" value="Toluene_X"/>
    <property type="match status" value="1"/>
</dbReference>
<dbReference type="GO" id="GO:0009279">
    <property type="term" value="C:cell outer membrane"/>
    <property type="evidence" value="ECO:0007669"/>
    <property type="project" value="UniProtKB-SubCell"/>
</dbReference>
<evidence type="ECO:0000256" key="7">
    <source>
        <dbReference type="ARBA" id="ARBA00023237"/>
    </source>
</evidence>
<dbReference type="PANTHER" id="PTHR35093">
    <property type="entry name" value="OUTER MEMBRANE PROTEIN NMB0088-RELATED"/>
    <property type="match status" value="1"/>
</dbReference>
<evidence type="ECO:0000256" key="3">
    <source>
        <dbReference type="ARBA" id="ARBA00022452"/>
    </source>
</evidence>
<name>A0AAP6ML65_9GAMM</name>
<comment type="subcellular location">
    <subcellularLocation>
        <location evidence="1">Cell outer membrane</location>
        <topology evidence="1">Multi-pass membrane protein</topology>
    </subcellularLocation>
</comment>
<dbReference type="EMBL" id="JAYGII010000009">
    <property type="protein sequence ID" value="MEA5445365.1"/>
    <property type="molecule type" value="Genomic_DNA"/>
</dbReference>
<keyword evidence="6 8" id="KW-0472">Membrane</keyword>
<organism evidence="9 10">
    <name type="scientific">Natronospira elongata</name>
    <dbReference type="NCBI Taxonomy" id="3110268"/>
    <lineage>
        <taxon>Bacteria</taxon>
        <taxon>Pseudomonadati</taxon>
        <taxon>Pseudomonadota</taxon>
        <taxon>Gammaproteobacteria</taxon>
        <taxon>Natronospirales</taxon>
        <taxon>Natronospiraceae</taxon>
        <taxon>Natronospira</taxon>
    </lineage>
</organism>
<dbReference type="SUPFAM" id="SSF56935">
    <property type="entry name" value="Porins"/>
    <property type="match status" value="1"/>
</dbReference>
<keyword evidence="10" id="KW-1185">Reference proteome</keyword>
<dbReference type="GO" id="GO:0015483">
    <property type="term" value="F:long-chain fatty acid transporting porin activity"/>
    <property type="evidence" value="ECO:0007669"/>
    <property type="project" value="TreeGrafter"/>
</dbReference>
<evidence type="ECO:0000256" key="1">
    <source>
        <dbReference type="ARBA" id="ARBA00004571"/>
    </source>
</evidence>
<evidence type="ECO:0000256" key="4">
    <source>
        <dbReference type="ARBA" id="ARBA00022692"/>
    </source>
</evidence>
<keyword evidence="4 8" id="KW-0812">Transmembrane</keyword>
<reference evidence="9 10" key="1">
    <citation type="submission" date="2023-12" db="EMBL/GenBank/DDBJ databases">
        <title>Whole-genome sequencing of halo(alkali)philic microorganisms from hypersaline lakes.</title>
        <authorList>
            <person name="Sorokin D.Y."/>
            <person name="Merkel A.Y."/>
            <person name="Messina E."/>
            <person name="Yakimov M."/>
        </authorList>
    </citation>
    <scope>NUCLEOTIDE SEQUENCE [LARGE SCALE GENOMIC DNA]</scope>
    <source>
        <strain evidence="9 10">AB-CW1</strain>
    </source>
</reference>
<evidence type="ECO:0000313" key="9">
    <source>
        <dbReference type="EMBL" id="MEA5445365.1"/>
    </source>
</evidence>
<accession>A0AAP6ML65</accession>
<comment type="similarity">
    <text evidence="2">Belongs to the OmpP1/FadL family.</text>
</comment>
<comment type="caution">
    <text evidence="9">The sequence shown here is derived from an EMBL/GenBank/DDBJ whole genome shotgun (WGS) entry which is preliminary data.</text>
</comment>
<evidence type="ECO:0000313" key="10">
    <source>
        <dbReference type="Proteomes" id="UP001302316"/>
    </source>
</evidence>
<dbReference type="AlphaFoldDB" id="A0AAP6ML65"/>
<keyword evidence="8" id="KW-1133">Transmembrane helix</keyword>
<proteinExistence type="inferred from homology"/>
<gene>
    <name evidence="9" type="ORF">VCB98_05995</name>
</gene>
<keyword evidence="7" id="KW-0998">Cell outer membrane</keyword>
<dbReference type="Gene3D" id="2.40.160.60">
    <property type="entry name" value="Outer membrane protein transport protein (OMPP1/FadL/TodX)"/>
    <property type="match status" value="1"/>
</dbReference>